<feature type="coiled-coil region" evidence="3">
    <location>
        <begin position="27"/>
        <end position="106"/>
    </location>
</feature>
<dbReference type="GO" id="GO:0000209">
    <property type="term" value="P:protein polyubiquitination"/>
    <property type="evidence" value="ECO:0007669"/>
    <property type="project" value="TreeGrafter"/>
</dbReference>
<accession>A0AAV7JDW5</accession>
<protein>
    <submittedName>
        <fullName evidence="4">PEP-CTERM domain protein</fullName>
    </submittedName>
</protein>
<sequence length="409" mass="45919">MAERYTIAPQLADPIETYINYTIDGLIGLLNVRRAQLLEQVRNLREEKRGAEIARDQMIAQLTEARAQLQGTLRENPLQSMQERMVDQIQEKLQDLRNNIPSETQLKLQCDTRELEFRISSLGEIKQVFVGVPNYAALLRSMVATGEKGRGPGELDWPRGVAIHEATNQIFVANCGNDRVEIYSGTGEYLNQLGLGQPKQPYGIAIHGENVYVSSWEQDTVSKFTLTELRIVREIGGKGFNNGQFNCPRQLTTDPLGCVFIADEMNNRISVHDKELNHLRNIKHQSMSQPFDVKVSRDRVYILTPENNPCIHVLTLEGDKLYSLITCGLGLDVLNPLFFCLDPIDNFIVSDLGTNSIRVFSPEGNNLHTIGTDGHQQGMFHLPRGIAITQSGGLVSVSHNENFGLQIFY</sequence>
<dbReference type="GO" id="GO:0061630">
    <property type="term" value="F:ubiquitin protein ligase activity"/>
    <property type="evidence" value="ECO:0007669"/>
    <property type="project" value="TreeGrafter"/>
</dbReference>
<proteinExistence type="predicted"/>
<dbReference type="PROSITE" id="PS51125">
    <property type="entry name" value="NHL"/>
    <property type="match status" value="2"/>
</dbReference>
<name>A0AAV7JDW5_9METZ</name>
<dbReference type="InterPro" id="IPR001258">
    <property type="entry name" value="NHL_repeat"/>
</dbReference>
<dbReference type="PANTHER" id="PTHR24104:SF25">
    <property type="entry name" value="PROTEIN LIN-41"/>
    <property type="match status" value="1"/>
</dbReference>
<evidence type="ECO:0000256" key="2">
    <source>
        <dbReference type="PROSITE-ProRule" id="PRU00504"/>
    </source>
</evidence>
<dbReference type="GO" id="GO:0008270">
    <property type="term" value="F:zinc ion binding"/>
    <property type="evidence" value="ECO:0007669"/>
    <property type="project" value="UniProtKB-KW"/>
</dbReference>
<keyword evidence="5" id="KW-1185">Reference proteome</keyword>
<dbReference type="SUPFAM" id="SSF101898">
    <property type="entry name" value="NHL repeat"/>
    <property type="match status" value="1"/>
</dbReference>
<evidence type="ECO:0000256" key="3">
    <source>
        <dbReference type="SAM" id="Coils"/>
    </source>
</evidence>
<dbReference type="InterPro" id="IPR050952">
    <property type="entry name" value="TRIM-NHL_E3_ligases"/>
</dbReference>
<dbReference type="PANTHER" id="PTHR24104">
    <property type="entry name" value="E3 UBIQUITIN-PROTEIN LIGASE NHLRC1-RELATED"/>
    <property type="match status" value="1"/>
</dbReference>
<dbReference type="InterPro" id="IPR011042">
    <property type="entry name" value="6-blade_b-propeller_TolB-like"/>
</dbReference>
<comment type="caution">
    <text evidence="4">The sequence shown here is derived from an EMBL/GenBank/DDBJ whole genome shotgun (WGS) entry which is preliminary data.</text>
</comment>
<dbReference type="AlphaFoldDB" id="A0AAV7JDW5"/>
<evidence type="ECO:0000313" key="4">
    <source>
        <dbReference type="EMBL" id="KAI6646983.1"/>
    </source>
</evidence>
<gene>
    <name evidence="4" type="ORF">LOD99_8982</name>
</gene>
<keyword evidence="3" id="KW-0175">Coiled coil</keyword>
<reference evidence="4 5" key="1">
    <citation type="journal article" date="2023" name="BMC Biol.">
        <title>The compact genome of the sponge Oopsacas minuta (Hexactinellida) is lacking key metazoan core genes.</title>
        <authorList>
            <person name="Santini S."/>
            <person name="Schenkelaars Q."/>
            <person name="Jourda C."/>
            <person name="Duchesne M."/>
            <person name="Belahbib H."/>
            <person name="Rocher C."/>
            <person name="Selva M."/>
            <person name="Riesgo A."/>
            <person name="Vervoort M."/>
            <person name="Leys S.P."/>
            <person name="Kodjabachian L."/>
            <person name="Le Bivic A."/>
            <person name="Borchiellini C."/>
            <person name="Claverie J.M."/>
            <person name="Renard E."/>
        </authorList>
    </citation>
    <scope>NUCLEOTIDE SEQUENCE [LARGE SCALE GENOMIC DNA]</scope>
    <source>
        <strain evidence="4">SPO-2</strain>
    </source>
</reference>
<feature type="repeat" description="NHL" evidence="2">
    <location>
        <begin position="146"/>
        <end position="186"/>
    </location>
</feature>
<dbReference type="Proteomes" id="UP001165289">
    <property type="component" value="Unassembled WGS sequence"/>
</dbReference>
<dbReference type="GO" id="GO:0043161">
    <property type="term" value="P:proteasome-mediated ubiquitin-dependent protein catabolic process"/>
    <property type="evidence" value="ECO:0007669"/>
    <property type="project" value="TreeGrafter"/>
</dbReference>
<dbReference type="EMBL" id="JAKMXF010000348">
    <property type="protein sequence ID" value="KAI6646983.1"/>
    <property type="molecule type" value="Genomic_DNA"/>
</dbReference>
<organism evidence="4 5">
    <name type="scientific">Oopsacas minuta</name>
    <dbReference type="NCBI Taxonomy" id="111878"/>
    <lineage>
        <taxon>Eukaryota</taxon>
        <taxon>Metazoa</taxon>
        <taxon>Porifera</taxon>
        <taxon>Hexactinellida</taxon>
        <taxon>Hexasterophora</taxon>
        <taxon>Lyssacinosida</taxon>
        <taxon>Leucopsacidae</taxon>
        <taxon>Oopsacas</taxon>
    </lineage>
</organism>
<dbReference type="Gene3D" id="2.120.10.30">
    <property type="entry name" value="TolB, C-terminal domain"/>
    <property type="match status" value="2"/>
</dbReference>
<feature type="repeat" description="NHL" evidence="2">
    <location>
        <begin position="232"/>
        <end position="275"/>
    </location>
</feature>
<evidence type="ECO:0000256" key="1">
    <source>
        <dbReference type="ARBA" id="ARBA00022737"/>
    </source>
</evidence>
<keyword evidence="1" id="KW-0677">Repeat</keyword>
<evidence type="ECO:0000313" key="5">
    <source>
        <dbReference type="Proteomes" id="UP001165289"/>
    </source>
</evidence>